<dbReference type="InterPro" id="IPR012683">
    <property type="entry name" value="CHP02302_TM"/>
</dbReference>
<evidence type="ECO:0000256" key="1">
    <source>
        <dbReference type="SAM" id="MobiDB-lite"/>
    </source>
</evidence>
<reference evidence="3 4" key="1">
    <citation type="submission" date="2017-06" db="EMBL/GenBank/DDBJ databases">
        <title>Celeribacter sp. TSPH2 complete genome sequence.</title>
        <authorList>
            <person name="Woo J.-H."/>
            <person name="Kim H.-S."/>
        </authorList>
    </citation>
    <scope>NUCLEOTIDE SEQUENCE [LARGE SCALE GENOMIC DNA]</scope>
    <source>
        <strain evidence="3 4">TSPH2</strain>
    </source>
</reference>
<keyword evidence="2" id="KW-0812">Transmembrane</keyword>
<evidence type="ECO:0000313" key="3">
    <source>
        <dbReference type="EMBL" id="ATG48036.1"/>
    </source>
</evidence>
<feature type="region of interest" description="Disordered" evidence="1">
    <location>
        <begin position="633"/>
        <end position="810"/>
    </location>
</feature>
<feature type="compositionally biased region" description="Low complexity" evidence="1">
    <location>
        <begin position="643"/>
        <end position="654"/>
    </location>
</feature>
<keyword evidence="2" id="KW-1133">Transmembrane helix</keyword>
<dbReference type="EMBL" id="CP022196">
    <property type="protein sequence ID" value="ATG48036.1"/>
    <property type="molecule type" value="Genomic_DNA"/>
</dbReference>
<gene>
    <name evidence="3" type="ORF">CEW89_10960</name>
</gene>
<feature type="compositionally biased region" description="Basic and acidic residues" evidence="1">
    <location>
        <begin position="748"/>
        <end position="758"/>
    </location>
</feature>
<evidence type="ECO:0000256" key="2">
    <source>
        <dbReference type="SAM" id="Phobius"/>
    </source>
</evidence>
<keyword evidence="2" id="KW-0472">Membrane</keyword>
<keyword evidence="4" id="KW-1185">Reference proteome</keyword>
<organism evidence="3 4">
    <name type="scientific">Celeribacter ethanolicus</name>
    <dbReference type="NCBI Taxonomy" id="1758178"/>
    <lineage>
        <taxon>Bacteria</taxon>
        <taxon>Pseudomonadati</taxon>
        <taxon>Pseudomonadota</taxon>
        <taxon>Alphaproteobacteria</taxon>
        <taxon>Rhodobacterales</taxon>
        <taxon>Roseobacteraceae</taxon>
        <taxon>Celeribacter</taxon>
    </lineage>
</organism>
<sequence length="846" mass="93298">MEFDRQLRDSLGQSLARRVRRALRVTQAGLLYERLGTAFWPLFSLLVFVVGLALLGVQEALPPSGLWVAGGLVAVLALLSVIYAIRHLRLPYAAEAMARVDADLPGRPLQALSDTPLIGAGNDASEALWAAHRTRMAERLRGVHAIAPMLRLSSADPFALRLIALTTLGMGLVFGSFEKAGSLRDLGGSGQEIAVGPTWEGWVRPPAYAGKPTLYLGDLDPEFEVPKGSDVTLRFYGADGTLTLRETVSGDDDMTLHDFIIRQAGEIEIDGPTGRLWDVALQPDQPPVAELVGEMTRAPSGEARQEFRLSDDFGVARAELTITRDPEALERRYGFALPPEPREAITLPVMLPQTGDRTEIEGLIAENLAEHPFAGLPVRLSLTAWDAAGQESAATLGESTLPSRRFFDPLAAAIVDQRRELLWNRDNAARTAQVLRAVSVNPTEMFDEMTTYFRLRETIGQIEGRAGRLTDEQIDSIAANLWEIALELEDGQLKEALARLHRAQERLSQAMRDGATPEEIEQLMQELREATRDYMQQLAEQQGDENDGTDMPDQGQQDGQEITQDQLQQLMDRIQELMEQGRMAEAQQLMDMLAEMLENMRVTKGEGQGGQGMQGLQDMLRDQQQLNDDTFSDLQDRFGENSQQGQTQRPGQQRGQKEGPSGDAETNPGEDGTRPGEAPNGQSLSERQQALRDQLQRQRSSIPGGQGGGDDSVGGALERADRAMEEAEDALREGDLNGALGRQAEAMEALREGMRRLGEQQAQSQQNEDGQQGEAGGQSGSDAARRDPLGRKPGDAGRFGSDDELYQGEDVYRRAEELLDEIRRRSGEQQRQAEERDYLNRLLDQY</sequence>
<feature type="transmembrane region" description="Helical" evidence="2">
    <location>
        <begin position="158"/>
        <end position="177"/>
    </location>
</feature>
<evidence type="ECO:0000313" key="4">
    <source>
        <dbReference type="Proteomes" id="UP000217935"/>
    </source>
</evidence>
<dbReference type="Pfam" id="PF13779">
    <property type="entry name" value="DUF4175"/>
    <property type="match status" value="1"/>
</dbReference>
<dbReference type="OrthoDB" id="8477685at2"/>
<dbReference type="KEGG" id="ceh:CEW89_10960"/>
<dbReference type="Proteomes" id="UP000217935">
    <property type="component" value="Chromosome"/>
</dbReference>
<feature type="transmembrane region" description="Helical" evidence="2">
    <location>
        <begin position="64"/>
        <end position="85"/>
    </location>
</feature>
<dbReference type="RefSeq" id="WP_096805922.1">
    <property type="nucleotide sequence ID" value="NZ_CP022196.1"/>
</dbReference>
<feature type="compositionally biased region" description="Basic and acidic residues" evidence="1">
    <location>
        <begin position="718"/>
        <end position="735"/>
    </location>
</feature>
<feature type="compositionally biased region" description="Basic and acidic residues" evidence="1">
    <location>
        <begin position="783"/>
        <end position="795"/>
    </location>
</feature>
<dbReference type="STRING" id="1758178.GCA_001550095_03775"/>
<name>A0A291GDE1_9RHOB</name>
<protein>
    <submittedName>
        <fullName evidence="3">ATPase</fullName>
    </submittedName>
</protein>
<feature type="region of interest" description="Disordered" evidence="1">
    <location>
        <begin position="541"/>
        <end position="561"/>
    </location>
</feature>
<dbReference type="AlphaFoldDB" id="A0A291GDE1"/>
<feature type="transmembrane region" description="Helical" evidence="2">
    <location>
        <begin position="38"/>
        <end position="58"/>
    </location>
</feature>
<accession>A0A291GDE1</accession>
<feature type="compositionally biased region" description="Low complexity" evidence="1">
    <location>
        <begin position="687"/>
        <end position="699"/>
    </location>
</feature>
<proteinExistence type="predicted"/>